<dbReference type="InterPro" id="IPR020843">
    <property type="entry name" value="ER"/>
</dbReference>
<keyword evidence="3" id="KW-1185">Reference proteome</keyword>
<proteinExistence type="predicted"/>
<dbReference type="SUPFAM" id="SSF51735">
    <property type="entry name" value="NAD(P)-binding Rossmann-fold domains"/>
    <property type="match status" value="1"/>
</dbReference>
<feature type="domain" description="Enoyl reductase (ER)" evidence="1">
    <location>
        <begin position="10"/>
        <end position="328"/>
    </location>
</feature>
<name>A0A7W4VX03_9ACTN</name>
<dbReference type="RefSeq" id="WP_183593190.1">
    <property type="nucleotide sequence ID" value="NZ_JACHWR010000002.1"/>
</dbReference>
<dbReference type="InterPro" id="IPR011032">
    <property type="entry name" value="GroES-like_sf"/>
</dbReference>
<dbReference type="GO" id="GO:0016491">
    <property type="term" value="F:oxidoreductase activity"/>
    <property type="evidence" value="ECO:0007669"/>
    <property type="project" value="InterPro"/>
</dbReference>
<dbReference type="Pfam" id="PF13602">
    <property type="entry name" value="ADH_zinc_N_2"/>
    <property type="match status" value="1"/>
</dbReference>
<evidence type="ECO:0000313" key="2">
    <source>
        <dbReference type="EMBL" id="MBB3043328.1"/>
    </source>
</evidence>
<dbReference type="InterPro" id="IPR013154">
    <property type="entry name" value="ADH-like_N"/>
</dbReference>
<dbReference type="SUPFAM" id="SSF50129">
    <property type="entry name" value="GroES-like"/>
    <property type="match status" value="1"/>
</dbReference>
<organism evidence="2 3">
    <name type="scientific">Nocardioides soli</name>
    <dbReference type="NCBI Taxonomy" id="1036020"/>
    <lineage>
        <taxon>Bacteria</taxon>
        <taxon>Bacillati</taxon>
        <taxon>Actinomycetota</taxon>
        <taxon>Actinomycetes</taxon>
        <taxon>Propionibacteriales</taxon>
        <taxon>Nocardioidaceae</taxon>
        <taxon>Nocardioides</taxon>
    </lineage>
</organism>
<sequence>MKAFVQDRYGGPEVLALRTVDDPVPGPGEVLVRVRASSLNAADWHLMRGDPYVVRALDRTTFGWRAPKRPIRGRDLAGVVAALGPGVTDLAVGDEVVGEVLAEGAFAELVAAPADVLARKPADLPFEQAAALPLAGTTALTGLREARLAAGDRLLVNGASGGVGTFAVQLAAALGAEVTAVCSARNADQARALGAVHVVDYARSDFAASGQRYDVVLDLVGNRSLADLRRVLTADGALLLSGGGTSQGGSLFGPMRLFAVAGVRARFVRPQRLLAFRAEPSAAMVADLLAMVAAGTLRPVIDRTYPLADLPEAMRYLEEDHAAAKVVITV</sequence>
<comment type="caution">
    <text evidence="2">The sequence shown here is derived from an EMBL/GenBank/DDBJ whole genome shotgun (WGS) entry which is preliminary data.</text>
</comment>
<gene>
    <name evidence="2" type="ORF">FHU40_003146</name>
</gene>
<dbReference type="InterPro" id="IPR050700">
    <property type="entry name" value="YIM1/Zinc_Alcohol_DH_Fams"/>
</dbReference>
<dbReference type="PANTHER" id="PTHR11695:SF294">
    <property type="entry name" value="RETICULON-4-INTERACTING PROTEIN 1, MITOCHONDRIAL"/>
    <property type="match status" value="1"/>
</dbReference>
<dbReference type="PANTHER" id="PTHR11695">
    <property type="entry name" value="ALCOHOL DEHYDROGENASE RELATED"/>
    <property type="match status" value="1"/>
</dbReference>
<evidence type="ECO:0000313" key="3">
    <source>
        <dbReference type="Proteomes" id="UP000589626"/>
    </source>
</evidence>
<dbReference type="InterPro" id="IPR036291">
    <property type="entry name" value="NAD(P)-bd_dom_sf"/>
</dbReference>
<dbReference type="Gene3D" id="3.90.180.10">
    <property type="entry name" value="Medium-chain alcohol dehydrogenases, catalytic domain"/>
    <property type="match status" value="1"/>
</dbReference>
<dbReference type="AlphaFoldDB" id="A0A7W4VX03"/>
<dbReference type="CDD" id="cd08267">
    <property type="entry name" value="MDR1"/>
    <property type="match status" value="1"/>
</dbReference>
<dbReference type="SMART" id="SM00829">
    <property type="entry name" value="PKS_ER"/>
    <property type="match status" value="1"/>
</dbReference>
<dbReference type="EMBL" id="JACHWR010000002">
    <property type="protein sequence ID" value="MBB3043328.1"/>
    <property type="molecule type" value="Genomic_DNA"/>
</dbReference>
<accession>A0A7W4VX03</accession>
<dbReference type="Pfam" id="PF08240">
    <property type="entry name" value="ADH_N"/>
    <property type="match status" value="1"/>
</dbReference>
<dbReference type="Gene3D" id="3.40.50.720">
    <property type="entry name" value="NAD(P)-binding Rossmann-like Domain"/>
    <property type="match status" value="1"/>
</dbReference>
<dbReference type="Proteomes" id="UP000589626">
    <property type="component" value="Unassembled WGS sequence"/>
</dbReference>
<evidence type="ECO:0000259" key="1">
    <source>
        <dbReference type="SMART" id="SM00829"/>
    </source>
</evidence>
<reference evidence="2 3" key="1">
    <citation type="submission" date="2020-08" db="EMBL/GenBank/DDBJ databases">
        <title>Sequencing the genomes of 1000 actinobacteria strains.</title>
        <authorList>
            <person name="Klenk H.-P."/>
        </authorList>
    </citation>
    <scope>NUCLEOTIDE SEQUENCE [LARGE SCALE GENOMIC DNA]</scope>
    <source>
        <strain evidence="2 3">DSM 105498</strain>
    </source>
</reference>
<protein>
    <submittedName>
        <fullName evidence="2">NADPH:quinone reductase-like Zn-dependent oxidoreductase</fullName>
    </submittedName>
</protein>